<feature type="non-terminal residue" evidence="2">
    <location>
        <position position="1"/>
    </location>
</feature>
<keyword evidence="3" id="KW-1185">Reference proteome</keyword>
<feature type="compositionally biased region" description="Basic residues" evidence="1">
    <location>
        <begin position="23"/>
        <end position="37"/>
    </location>
</feature>
<proteinExistence type="predicted"/>
<gene>
    <name evidence="2" type="ORF">HID58_035145</name>
</gene>
<name>A0ABQ8C422_BRANA</name>
<sequence>TKPKSKKIHTTKDPHLKAQTKQAKQKRQHGLRPNKLRRQTDDYTLLTSRVLRKTRRVEISSGKTEATKHFIHLPCLTPSIGEHPLTNVEISSNTPEFLGVEGIQKPNHYEETASFIFKGKVMEL</sequence>
<feature type="region of interest" description="Disordered" evidence="1">
    <location>
        <begin position="1"/>
        <end position="39"/>
    </location>
</feature>
<reference evidence="2 3" key="1">
    <citation type="submission" date="2021-05" db="EMBL/GenBank/DDBJ databases">
        <title>Genome Assembly of Synthetic Allotetraploid Brassica napus Reveals Homoeologous Exchanges between Subgenomes.</title>
        <authorList>
            <person name="Davis J.T."/>
        </authorList>
    </citation>
    <scope>NUCLEOTIDE SEQUENCE [LARGE SCALE GENOMIC DNA]</scope>
    <source>
        <strain evidence="3">cv. Da-Ae</strain>
        <tissue evidence="2">Seedling</tissue>
    </source>
</reference>
<protein>
    <submittedName>
        <fullName evidence="2">Uncharacterized protein</fullName>
    </submittedName>
</protein>
<evidence type="ECO:0000313" key="2">
    <source>
        <dbReference type="EMBL" id="KAH0911824.1"/>
    </source>
</evidence>
<comment type="caution">
    <text evidence="2">The sequence shown here is derived from an EMBL/GenBank/DDBJ whole genome shotgun (WGS) entry which is preliminary data.</text>
</comment>
<dbReference type="EMBL" id="JAGKQM010000009">
    <property type="protein sequence ID" value="KAH0911824.1"/>
    <property type="molecule type" value="Genomic_DNA"/>
</dbReference>
<dbReference type="Proteomes" id="UP000824890">
    <property type="component" value="Unassembled WGS sequence"/>
</dbReference>
<evidence type="ECO:0000256" key="1">
    <source>
        <dbReference type="SAM" id="MobiDB-lite"/>
    </source>
</evidence>
<organism evidence="2 3">
    <name type="scientific">Brassica napus</name>
    <name type="common">Rape</name>
    <dbReference type="NCBI Taxonomy" id="3708"/>
    <lineage>
        <taxon>Eukaryota</taxon>
        <taxon>Viridiplantae</taxon>
        <taxon>Streptophyta</taxon>
        <taxon>Embryophyta</taxon>
        <taxon>Tracheophyta</taxon>
        <taxon>Spermatophyta</taxon>
        <taxon>Magnoliopsida</taxon>
        <taxon>eudicotyledons</taxon>
        <taxon>Gunneridae</taxon>
        <taxon>Pentapetalae</taxon>
        <taxon>rosids</taxon>
        <taxon>malvids</taxon>
        <taxon>Brassicales</taxon>
        <taxon>Brassicaceae</taxon>
        <taxon>Brassiceae</taxon>
        <taxon>Brassica</taxon>
    </lineage>
</organism>
<accession>A0ABQ8C422</accession>
<evidence type="ECO:0000313" key="3">
    <source>
        <dbReference type="Proteomes" id="UP000824890"/>
    </source>
</evidence>